<evidence type="ECO:0000256" key="3">
    <source>
        <dbReference type="ARBA" id="ARBA00023295"/>
    </source>
</evidence>
<sequence length="460" mass="50014">MMKKLIVSLLLLAAGLATGCATRTTSIYNVKDYGAIGDGVALNTKALQATIDACADTGGGVVLVPAGQYVTGTIKLKSNIELRLEPEAELLGSLSLDDYARDIQGAIEAPAFDECLVYAENAKNIRITGGGTINGRGHRENFPVGERTAYHDRPMLIRFVDCVGVHFEDVTFKNAASWCTHLVDCDNIVARNVTIDSVVNRNNDGFDLDGCKNVLIEDCDIRTGDDSICPKSTTTRVVENVVVRNTRAISHTSAFKLGTSSRGGFKNILVTDCDFSGTRMGAIKLLAVDGGFIEDVRISNIVMDDVEGPIFIRLANRGRTYEKPTEQIQAKDVEPEGAPVGYIKGIHISDIKATVSGDKLDRQGMMISGIPGHMIEDVLLENIEISYPGGGTAEQAQVEVAEDIARYPEQFFFGVLPSWGLYIRHAKNVEFKNVNMSTRAPDARQKFVQVNVENFVSDEL</sequence>
<keyword evidence="5" id="KW-0732">Signal</keyword>
<dbReference type="GO" id="GO:0016787">
    <property type="term" value="F:hydrolase activity"/>
    <property type="evidence" value="ECO:0007669"/>
    <property type="project" value="UniProtKB-KW"/>
</dbReference>
<dbReference type="InterPro" id="IPR051801">
    <property type="entry name" value="GH28_Enzymes"/>
</dbReference>
<comment type="similarity">
    <text evidence="1 4">Belongs to the glycosyl hydrolase 28 family.</text>
</comment>
<dbReference type="InterPro" id="IPR000743">
    <property type="entry name" value="Glyco_hydro_28"/>
</dbReference>
<protein>
    <submittedName>
        <fullName evidence="6">Glycosyl hydrolase family 28 protein</fullName>
    </submittedName>
</protein>
<dbReference type="Proteomes" id="UP001324993">
    <property type="component" value="Chromosome"/>
</dbReference>
<evidence type="ECO:0000256" key="2">
    <source>
        <dbReference type="ARBA" id="ARBA00022801"/>
    </source>
</evidence>
<evidence type="ECO:0000313" key="6">
    <source>
        <dbReference type="EMBL" id="WPJ96607.1"/>
    </source>
</evidence>
<dbReference type="Pfam" id="PF00295">
    <property type="entry name" value="Glyco_hydro_28"/>
    <property type="match status" value="1"/>
</dbReference>
<proteinExistence type="inferred from homology"/>
<dbReference type="Gene3D" id="2.160.20.10">
    <property type="entry name" value="Single-stranded right-handed beta-helix, Pectin lyase-like"/>
    <property type="match status" value="1"/>
</dbReference>
<dbReference type="EMBL" id="CP138858">
    <property type="protein sequence ID" value="WPJ96607.1"/>
    <property type="molecule type" value="Genomic_DNA"/>
</dbReference>
<evidence type="ECO:0000256" key="5">
    <source>
        <dbReference type="SAM" id="SignalP"/>
    </source>
</evidence>
<evidence type="ECO:0000313" key="7">
    <source>
        <dbReference type="Proteomes" id="UP001324993"/>
    </source>
</evidence>
<keyword evidence="7" id="KW-1185">Reference proteome</keyword>
<dbReference type="InterPro" id="IPR012334">
    <property type="entry name" value="Pectin_lyas_fold"/>
</dbReference>
<dbReference type="PROSITE" id="PS51257">
    <property type="entry name" value="PROKAR_LIPOPROTEIN"/>
    <property type="match status" value="1"/>
</dbReference>
<keyword evidence="3 4" id="KW-0326">Glycosidase</keyword>
<dbReference type="PANTHER" id="PTHR31339:SF9">
    <property type="entry name" value="PLASMIN AND FIBRONECTIN-BINDING PROTEIN A"/>
    <property type="match status" value="1"/>
</dbReference>
<dbReference type="InterPro" id="IPR011050">
    <property type="entry name" value="Pectin_lyase_fold/virulence"/>
</dbReference>
<evidence type="ECO:0000256" key="4">
    <source>
        <dbReference type="RuleBase" id="RU361169"/>
    </source>
</evidence>
<organism evidence="6 7">
    <name type="scientific">Coraliomargarita algicola</name>
    <dbReference type="NCBI Taxonomy" id="3092156"/>
    <lineage>
        <taxon>Bacteria</taxon>
        <taxon>Pseudomonadati</taxon>
        <taxon>Verrucomicrobiota</taxon>
        <taxon>Opitutia</taxon>
        <taxon>Puniceicoccales</taxon>
        <taxon>Coraliomargaritaceae</taxon>
        <taxon>Coraliomargarita</taxon>
    </lineage>
</organism>
<name>A0ABZ0RNY7_9BACT</name>
<gene>
    <name evidence="6" type="ORF">SH580_02680</name>
</gene>
<reference evidence="6 7" key="1">
    <citation type="submission" date="2023-11" db="EMBL/GenBank/DDBJ databases">
        <title>Coraliomargarita sp. nov., isolated from marine algae.</title>
        <authorList>
            <person name="Lee J.K."/>
            <person name="Baek J.H."/>
            <person name="Kim J.M."/>
            <person name="Choi D.G."/>
            <person name="Jeon C.O."/>
        </authorList>
    </citation>
    <scope>NUCLEOTIDE SEQUENCE [LARGE SCALE GENOMIC DNA]</scope>
    <source>
        <strain evidence="6 7">J2-16</strain>
    </source>
</reference>
<dbReference type="RefSeq" id="WP_319833466.1">
    <property type="nucleotide sequence ID" value="NZ_CP138858.1"/>
</dbReference>
<keyword evidence="2 4" id="KW-0378">Hydrolase</keyword>
<evidence type="ECO:0000256" key="1">
    <source>
        <dbReference type="ARBA" id="ARBA00008834"/>
    </source>
</evidence>
<dbReference type="SUPFAM" id="SSF51126">
    <property type="entry name" value="Pectin lyase-like"/>
    <property type="match status" value="1"/>
</dbReference>
<dbReference type="PANTHER" id="PTHR31339">
    <property type="entry name" value="PECTIN LYASE-RELATED"/>
    <property type="match status" value="1"/>
</dbReference>
<feature type="chain" id="PRO_5045977284" evidence="5">
    <location>
        <begin position="20"/>
        <end position="460"/>
    </location>
</feature>
<feature type="signal peptide" evidence="5">
    <location>
        <begin position="1"/>
        <end position="19"/>
    </location>
</feature>
<accession>A0ABZ0RNY7</accession>